<dbReference type="GO" id="GO:0005524">
    <property type="term" value="F:ATP binding"/>
    <property type="evidence" value="ECO:0007669"/>
    <property type="project" value="UniProtKB-KW"/>
</dbReference>
<evidence type="ECO:0000256" key="3">
    <source>
        <dbReference type="ARBA" id="ARBA00022840"/>
    </source>
</evidence>
<evidence type="ECO:0000256" key="1">
    <source>
        <dbReference type="ARBA" id="ARBA00022448"/>
    </source>
</evidence>
<dbReference type="Gene3D" id="3.40.50.300">
    <property type="entry name" value="P-loop containing nucleotide triphosphate hydrolases"/>
    <property type="match status" value="1"/>
</dbReference>
<dbReference type="InterPro" id="IPR027417">
    <property type="entry name" value="P-loop_NTPase"/>
</dbReference>
<dbReference type="SMART" id="SM00382">
    <property type="entry name" value="AAA"/>
    <property type="match status" value="1"/>
</dbReference>
<evidence type="ECO:0000313" key="6">
    <source>
        <dbReference type="Proteomes" id="UP000565468"/>
    </source>
</evidence>
<dbReference type="AlphaFoldDB" id="A0A848M6K5"/>
<name>A0A848M6K5_PAELE</name>
<evidence type="ECO:0000256" key="2">
    <source>
        <dbReference type="ARBA" id="ARBA00022741"/>
    </source>
</evidence>
<dbReference type="InterPro" id="IPR051782">
    <property type="entry name" value="ABC_Transporter_VariousFunc"/>
</dbReference>
<evidence type="ECO:0000313" key="5">
    <source>
        <dbReference type="EMBL" id="NMO96256.1"/>
    </source>
</evidence>
<dbReference type="PANTHER" id="PTHR42939">
    <property type="entry name" value="ABC TRANSPORTER ATP-BINDING PROTEIN ALBC-RELATED"/>
    <property type="match status" value="1"/>
</dbReference>
<dbReference type="SUPFAM" id="SSF52540">
    <property type="entry name" value="P-loop containing nucleoside triphosphate hydrolases"/>
    <property type="match status" value="1"/>
</dbReference>
<dbReference type="InterPro" id="IPR003593">
    <property type="entry name" value="AAA+_ATPase"/>
</dbReference>
<proteinExistence type="predicted"/>
<dbReference type="Pfam" id="PF00005">
    <property type="entry name" value="ABC_tran"/>
    <property type="match status" value="1"/>
</dbReference>
<accession>A0A848M6K5</accession>
<dbReference type="RefSeq" id="WP_169505038.1">
    <property type="nucleotide sequence ID" value="NZ_JABBPN010000008.1"/>
</dbReference>
<reference evidence="5 6" key="1">
    <citation type="submission" date="2020-04" db="EMBL/GenBank/DDBJ databases">
        <title>Paenibacillus algicola sp. nov., a novel marine bacterium producing alginate lyase.</title>
        <authorList>
            <person name="Huang H."/>
        </authorList>
    </citation>
    <scope>NUCLEOTIDE SEQUENCE [LARGE SCALE GENOMIC DNA]</scope>
    <source>
        <strain evidence="5 6">L7-75</strain>
    </source>
</reference>
<dbReference type="EMBL" id="JABBPN010000008">
    <property type="protein sequence ID" value="NMO96256.1"/>
    <property type="molecule type" value="Genomic_DNA"/>
</dbReference>
<keyword evidence="2" id="KW-0547">Nucleotide-binding</keyword>
<organism evidence="5 6">
    <name type="scientific">Paenibacillus lemnae</name>
    <dbReference type="NCBI Taxonomy" id="1330551"/>
    <lineage>
        <taxon>Bacteria</taxon>
        <taxon>Bacillati</taxon>
        <taxon>Bacillota</taxon>
        <taxon>Bacilli</taxon>
        <taxon>Bacillales</taxon>
        <taxon>Paenibacillaceae</taxon>
        <taxon>Paenibacillus</taxon>
    </lineage>
</organism>
<dbReference type="PROSITE" id="PS50893">
    <property type="entry name" value="ABC_TRANSPORTER_2"/>
    <property type="match status" value="1"/>
</dbReference>
<evidence type="ECO:0000259" key="4">
    <source>
        <dbReference type="PROSITE" id="PS50893"/>
    </source>
</evidence>
<keyword evidence="6" id="KW-1185">Reference proteome</keyword>
<dbReference type="Proteomes" id="UP000565468">
    <property type="component" value="Unassembled WGS sequence"/>
</dbReference>
<sequence>MDVLVTLNQVSKRYGRHIALHDVNWRICRGECAAITGDNGAGKSTLLHILAGLAMPDKGTIIINNGEVSIGYVPEFFPGLKFTPREYLAHMGRIQGLSKQAASKRVEGLISMFQMEQSSNRLMNGFSKGMLQKVNLMQALLGMPDLLVLDEPLSGLDEHVQHEIAKLLTEIKQQGTSIVMSVHEHLLISAVADRLVVMKNGKIMRDGLTDLTYQRNPRARSRVVFHGISPEHCIHIEQMDGFIKWISQGAPKEADIARECSNEMLQYILDAGGSILSLQQLKGPELPVEHQCVSKSKKAVIG</sequence>
<dbReference type="GO" id="GO:0016887">
    <property type="term" value="F:ATP hydrolysis activity"/>
    <property type="evidence" value="ECO:0007669"/>
    <property type="project" value="InterPro"/>
</dbReference>
<feature type="domain" description="ABC transporter" evidence="4">
    <location>
        <begin position="5"/>
        <end position="225"/>
    </location>
</feature>
<protein>
    <submittedName>
        <fullName evidence="5">ABC transporter ATP-binding protein</fullName>
    </submittedName>
</protein>
<dbReference type="CDD" id="cd03230">
    <property type="entry name" value="ABC_DR_subfamily_A"/>
    <property type="match status" value="1"/>
</dbReference>
<dbReference type="InterPro" id="IPR003439">
    <property type="entry name" value="ABC_transporter-like_ATP-bd"/>
</dbReference>
<gene>
    <name evidence="5" type="ORF">HII30_10785</name>
</gene>
<comment type="caution">
    <text evidence="5">The sequence shown here is derived from an EMBL/GenBank/DDBJ whole genome shotgun (WGS) entry which is preliminary data.</text>
</comment>
<keyword evidence="1" id="KW-0813">Transport</keyword>
<dbReference type="PANTHER" id="PTHR42939:SF1">
    <property type="entry name" value="ABC TRANSPORTER ATP-BINDING PROTEIN ALBC-RELATED"/>
    <property type="match status" value="1"/>
</dbReference>
<keyword evidence="3 5" id="KW-0067">ATP-binding</keyword>